<feature type="region of interest" description="Disordered" evidence="1">
    <location>
        <begin position="129"/>
        <end position="149"/>
    </location>
</feature>
<name>A0ABQ4WYQ9_9ASTR</name>
<evidence type="ECO:0000256" key="1">
    <source>
        <dbReference type="SAM" id="MobiDB-lite"/>
    </source>
</evidence>
<gene>
    <name evidence="2" type="ORF">Tco_0652828</name>
</gene>
<organism evidence="2 3">
    <name type="scientific">Tanacetum coccineum</name>
    <dbReference type="NCBI Taxonomy" id="301880"/>
    <lineage>
        <taxon>Eukaryota</taxon>
        <taxon>Viridiplantae</taxon>
        <taxon>Streptophyta</taxon>
        <taxon>Embryophyta</taxon>
        <taxon>Tracheophyta</taxon>
        <taxon>Spermatophyta</taxon>
        <taxon>Magnoliopsida</taxon>
        <taxon>eudicotyledons</taxon>
        <taxon>Gunneridae</taxon>
        <taxon>Pentapetalae</taxon>
        <taxon>asterids</taxon>
        <taxon>campanulids</taxon>
        <taxon>Asterales</taxon>
        <taxon>Asteraceae</taxon>
        <taxon>Asteroideae</taxon>
        <taxon>Anthemideae</taxon>
        <taxon>Anthemidinae</taxon>
        <taxon>Tanacetum</taxon>
    </lineage>
</organism>
<proteinExistence type="predicted"/>
<comment type="caution">
    <text evidence="2">The sequence shown here is derived from an EMBL/GenBank/DDBJ whole genome shotgun (WGS) entry which is preliminary data.</text>
</comment>
<sequence length="149" mass="16213">MYDSCSPYGKCLRLHRRLLAAAEAVEGCCEVYHKGCRLLQRLNDIVKAATEVVGCCGGCHISSRLQRSLLALVEAAIYVDAVVKAATLLRRLQRCKEGYNVAKKAATLLRSVNIGYGLDLLLNTNPNRGSYEGPTDGATDYSTMGTTRL</sequence>
<dbReference type="Proteomes" id="UP001151760">
    <property type="component" value="Unassembled WGS sequence"/>
</dbReference>
<keyword evidence="3" id="KW-1185">Reference proteome</keyword>
<reference evidence="2" key="2">
    <citation type="submission" date="2022-01" db="EMBL/GenBank/DDBJ databases">
        <authorList>
            <person name="Yamashiro T."/>
            <person name="Shiraishi A."/>
            <person name="Satake H."/>
            <person name="Nakayama K."/>
        </authorList>
    </citation>
    <scope>NUCLEOTIDE SEQUENCE</scope>
</reference>
<dbReference type="EMBL" id="BQNB010009052">
    <property type="protein sequence ID" value="GJS58044.1"/>
    <property type="molecule type" value="Genomic_DNA"/>
</dbReference>
<evidence type="ECO:0000313" key="2">
    <source>
        <dbReference type="EMBL" id="GJS58044.1"/>
    </source>
</evidence>
<protein>
    <submittedName>
        <fullName evidence="2">Uncharacterized protein</fullName>
    </submittedName>
</protein>
<reference evidence="2" key="1">
    <citation type="journal article" date="2022" name="Int. J. Mol. Sci.">
        <title>Draft Genome of Tanacetum Coccineum: Genomic Comparison of Closely Related Tanacetum-Family Plants.</title>
        <authorList>
            <person name="Yamashiro T."/>
            <person name="Shiraishi A."/>
            <person name="Nakayama K."/>
            <person name="Satake H."/>
        </authorList>
    </citation>
    <scope>NUCLEOTIDE SEQUENCE</scope>
</reference>
<accession>A0ABQ4WYQ9</accession>
<evidence type="ECO:0000313" key="3">
    <source>
        <dbReference type="Proteomes" id="UP001151760"/>
    </source>
</evidence>
<feature type="compositionally biased region" description="Polar residues" evidence="1">
    <location>
        <begin position="140"/>
        <end position="149"/>
    </location>
</feature>